<evidence type="ECO:0000313" key="4">
    <source>
        <dbReference type="Proteomes" id="UP000694853"/>
    </source>
</evidence>
<comment type="similarity">
    <text evidence="1">Belongs to the GeBP family.</text>
</comment>
<reference evidence="5 6" key="2">
    <citation type="submission" date="2025-04" db="UniProtKB">
        <authorList>
            <consortium name="RefSeq"/>
        </authorList>
    </citation>
    <scope>IDENTIFICATION</scope>
    <source>
        <tissue evidence="5 6">Young leaves</tissue>
    </source>
</reference>
<feature type="compositionally biased region" description="Acidic residues" evidence="2">
    <location>
        <begin position="87"/>
        <end position="99"/>
    </location>
</feature>
<sequence>MVQKKQQRPSPLDDPPTASSSDSEEEEQRPSSEQRHAEDEEVASSEEEEDSSEEDDDDDEEHNPKPASQNPPPPPTNSLPKPSSSESETDSDSGSDSEPDPNPNPKVKPLASKPMEQAQKPKAHPSPTPSKSGSKRAAENHAHVTGPKRAKKKATDFSGGGSDEEVEEDGKKSGELSKKFQRIWSEEDELAILKGMVDFTSNTGQDPFKYANAFHDFMKKSLHFDASSNQLKEKIRRLKKKFETNSGKGKNGNGPKFSKPHDQKSYELSKKVWGNEQVETANGAIEKEKSNGKAAKSPKKEASGSRNVATSGKKLKPETKPEPERISEVLTESGKMDIDPKPDGDTGLLLSEMFCYQNGGGGVYRLNEDDAKRGLQLIGESKRAELEAKWKKIRAAEMKLYADRALLVGEQTSLILEALQPSNH</sequence>
<dbReference type="InterPro" id="IPR007592">
    <property type="entry name" value="GEBP"/>
</dbReference>
<reference evidence="4" key="1">
    <citation type="journal article" date="2019" name="Toxins">
        <title>Detection of Abrin-Like and Prepropulchellin-Like Toxin Genes and Transcripts Using Whole Genome Sequencing and Full-Length Transcript Sequencing of Abrus precatorius.</title>
        <authorList>
            <person name="Hovde B.T."/>
            <person name="Daligault H.E."/>
            <person name="Hanschen E.R."/>
            <person name="Kunde Y.A."/>
            <person name="Johnson M.B."/>
            <person name="Starkenburg S.R."/>
            <person name="Johnson S.L."/>
        </authorList>
    </citation>
    <scope>NUCLEOTIDE SEQUENCE [LARGE SCALE GENOMIC DNA]</scope>
</reference>
<proteinExistence type="inferred from homology"/>
<feature type="compositionally biased region" description="Basic and acidic residues" evidence="2">
    <location>
        <begin position="259"/>
        <end position="270"/>
    </location>
</feature>
<feature type="region of interest" description="Disordered" evidence="2">
    <location>
        <begin position="240"/>
        <end position="326"/>
    </location>
</feature>
<evidence type="ECO:0000259" key="3">
    <source>
        <dbReference type="Pfam" id="PF04504"/>
    </source>
</evidence>
<dbReference type="GO" id="GO:0006355">
    <property type="term" value="P:regulation of DNA-templated transcription"/>
    <property type="evidence" value="ECO:0007669"/>
    <property type="project" value="InterPro"/>
</dbReference>
<evidence type="ECO:0000256" key="1">
    <source>
        <dbReference type="ARBA" id="ARBA00010820"/>
    </source>
</evidence>
<dbReference type="AlphaFoldDB" id="A0A8B8JF56"/>
<evidence type="ECO:0000313" key="6">
    <source>
        <dbReference type="RefSeq" id="XP_027329849.1"/>
    </source>
</evidence>
<feature type="domain" description="Glabrous enhancer-binding protein-like DBD" evidence="3">
    <location>
        <begin position="180"/>
        <end position="274"/>
    </location>
</feature>
<evidence type="ECO:0000256" key="2">
    <source>
        <dbReference type="SAM" id="MobiDB-lite"/>
    </source>
</evidence>
<feature type="compositionally biased region" description="Basic and acidic residues" evidence="2">
    <location>
        <begin position="28"/>
        <end position="38"/>
    </location>
</feature>
<gene>
    <name evidence="5 6 7" type="primary">LOC113846115</name>
</gene>
<feature type="region of interest" description="Disordered" evidence="2">
    <location>
        <begin position="1"/>
        <end position="178"/>
    </location>
</feature>
<feature type="compositionally biased region" description="Low complexity" evidence="2">
    <location>
        <begin position="245"/>
        <end position="257"/>
    </location>
</feature>
<evidence type="ECO:0000313" key="5">
    <source>
        <dbReference type="RefSeq" id="XP_027329839.1"/>
    </source>
</evidence>
<dbReference type="RefSeq" id="XP_027329839.1">
    <property type="nucleotide sequence ID" value="XM_027474038.1"/>
</dbReference>
<keyword evidence="4" id="KW-1185">Reference proteome</keyword>
<dbReference type="Proteomes" id="UP000694853">
    <property type="component" value="Unplaced"/>
</dbReference>
<dbReference type="PANTHER" id="PTHR31662">
    <property type="entry name" value="BNAANNG10740D PROTEIN-RELATED"/>
    <property type="match status" value="1"/>
</dbReference>
<dbReference type="GO" id="GO:0005634">
    <property type="term" value="C:nucleus"/>
    <property type="evidence" value="ECO:0007669"/>
    <property type="project" value="TreeGrafter"/>
</dbReference>
<dbReference type="InterPro" id="IPR053932">
    <property type="entry name" value="GeBP-like_DBD"/>
</dbReference>
<accession>A0A8B8JF56</accession>
<dbReference type="GeneID" id="113846115"/>
<evidence type="ECO:0000313" key="7">
    <source>
        <dbReference type="RefSeq" id="XP_027329858.1"/>
    </source>
</evidence>
<organism evidence="4 6">
    <name type="scientific">Abrus precatorius</name>
    <name type="common">Indian licorice</name>
    <name type="synonym">Glycine abrus</name>
    <dbReference type="NCBI Taxonomy" id="3816"/>
    <lineage>
        <taxon>Eukaryota</taxon>
        <taxon>Viridiplantae</taxon>
        <taxon>Streptophyta</taxon>
        <taxon>Embryophyta</taxon>
        <taxon>Tracheophyta</taxon>
        <taxon>Spermatophyta</taxon>
        <taxon>Magnoliopsida</taxon>
        <taxon>eudicotyledons</taxon>
        <taxon>Gunneridae</taxon>
        <taxon>Pentapetalae</taxon>
        <taxon>rosids</taxon>
        <taxon>fabids</taxon>
        <taxon>Fabales</taxon>
        <taxon>Fabaceae</taxon>
        <taxon>Papilionoideae</taxon>
        <taxon>50 kb inversion clade</taxon>
        <taxon>NPAAA clade</taxon>
        <taxon>indigoferoid/millettioid clade</taxon>
        <taxon>Abreae</taxon>
        <taxon>Abrus</taxon>
    </lineage>
</organism>
<dbReference type="PANTHER" id="PTHR31662:SF33">
    <property type="entry name" value="DNA-BINDING STOREKEEPER PROTEIN TRANSCRIPTIONAL REGULATOR-LIKE PROTEIN"/>
    <property type="match status" value="1"/>
</dbReference>
<dbReference type="Pfam" id="PF04504">
    <property type="entry name" value="GeBP-like_DBD"/>
    <property type="match status" value="1"/>
</dbReference>
<feature type="compositionally biased region" description="Acidic residues" evidence="2">
    <location>
        <begin position="39"/>
        <end position="61"/>
    </location>
</feature>
<dbReference type="RefSeq" id="XP_027329858.1">
    <property type="nucleotide sequence ID" value="XM_027474057.1"/>
</dbReference>
<protein>
    <submittedName>
        <fullName evidence="5 6">Probable transcription factor At1g11510</fullName>
    </submittedName>
</protein>
<name>A0A8B8JF56_ABRPR</name>
<dbReference type="RefSeq" id="XP_027329849.1">
    <property type="nucleotide sequence ID" value="XM_027474048.1"/>
</dbReference>
<dbReference type="KEGG" id="aprc:113846115"/>
<dbReference type="OrthoDB" id="661680at2759"/>
<feature type="compositionally biased region" description="Basic and acidic residues" evidence="2">
    <location>
        <begin position="315"/>
        <end position="326"/>
    </location>
</feature>
<feature type="compositionally biased region" description="Basic and acidic residues" evidence="2">
    <location>
        <begin position="169"/>
        <end position="178"/>
    </location>
</feature>